<dbReference type="Pfam" id="PF07485">
    <property type="entry name" value="DUF1529"/>
    <property type="match status" value="2"/>
</dbReference>
<accession>A0A1F6CRF6</accession>
<proteinExistence type="predicted"/>
<dbReference type="InterPro" id="IPR011094">
    <property type="entry name" value="Uncharacterised_LppY/LpqO"/>
</dbReference>
<comment type="caution">
    <text evidence="2">The sequence shown here is derived from an EMBL/GenBank/DDBJ whole genome shotgun (WGS) entry which is preliminary data.</text>
</comment>
<evidence type="ECO:0000313" key="3">
    <source>
        <dbReference type="Proteomes" id="UP000178606"/>
    </source>
</evidence>
<evidence type="ECO:0008006" key="4">
    <source>
        <dbReference type="Google" id="ProtNLM"/>
    </source>
</evidence>
<evidence type="ECO:0000313" key="2">
    <source>
        <dbReference type="EMBL" id="OGG51768.1"/>
    </source>
</evidence>
<sequence>MKHSIRSSMVCSAALVLLNAVSGIPAPAQTMPGDYQEILAYLGKKGDYKDKVLKANLPRSDLRVTVDGVDTPTPFGFGGWLAMAKGDGGLDVMMGDLVLLQEEVNPVMSALMDNGLEVTALHNHFFYEEPRIFYMHVHGHGKAIDLAHSVKPALDLIGKVAPRAASAPGPAVQGKLDTSRLSQIIGYQGEQNGPVYKITIGREDVSLKEMGATINARMGFNTWAAFVGTDENAAIAGDVAMLESEVTPVLKALRSHGLDVVAIHHHMIESRPVIIFLHYWGKGPAEKLAQGFRTALDELGKGGAKTDR</sequence>
<feature type="signal peptide" evidence="1">
    <location>
        <begin position="1"/>
        <end position="28"/>
    </location>
</feature>
<dbReference type="Proteomes" id="UP000178606">
    <property type="component" value="Unassembled WGS sequence"/>
</dbReference>
<reference evidence="2 3" key="1">
    <citation type="journal article" date="2016" name="Nat. Commun.">
        <title>Thousands of microbial genomes shed light on interconnected biogeochemical processes in an aquifer system.</title>
        <authorList>
            <person name="Anantharaman K."/>
            <person name="Brown C.T."/>
            <person name="Hug L.A."/>
            <person name="Sharon I."/>
            <person name="Castelle C.J."/>
            <person name="Probst A.J."/>
            <person name="Thomas B.C."/>
            <person name="Singh A."/>
            <person name="Wilkins M.J."/>
            <person name="Karaoz U."/>
            <person name="Brodie E.L."/>
            <person name="Williams K.H."/>
            <person name="Hubbard S.S."/>
            <person name="Banfield J.F."/>
        </authorList>
    </citation>
    <scope>NUCLEOTIDE SEQUENCE [LARGE SCALE GENOMIC DNA]</scope>
    <source>
        <strain evidence="3">RIFCSPLOWO2_12_FULL_64_10</strain>
    </source>
</reference>
<dbReference type="AlphaFoldDB" id="A0A1F6CRF6"/>
<keyword evidence="1" id="KW-0732">Signal</keyword>
<protein>
    <recommendedName>
        <fullName evidence="4">Peptidase M23</fullName>
    </recommendedName>
</protein>
<dbReference type="EMBL" id="MFKF01000171">
    <property type="protein sequence ID" value="OGG51768.1"/>
    <property type="molecule type" value="Genomic_DNA"/>
</dbReference>
<evidence type="ECO:0000256" key="1">
    <source>
        <dbReference type="SAM" id="SignalP"/>
    </source>
</evidence>
<organism evidence="2 3">
    <name type="scientific">Handelsmanbacteria sp. (strain RIFCSPLOWO2_12_FULL_64_10)</name>
    <dbReference type="NCBI Taxonomy" id="1817868"/>
    <lineage>
        <taxon>Bacteria</taxon>
        <taxon>Candidatus Handelsmaniibacteriota</taxon>
    </lineage>
</organism>
<feature type="chain" id="PRO_5009523508" description="Peptidase M23" evidence="1">
    <location>
        <begin position="29"/>
        <end position="308"/>
    </location>
</feature>
<name>A0A1F6CRF6_HANXR</name>
<gene>
    <name evidence="2" type="ORF">A3F84_24305</name>
</gene>